<dbReference type="OrthoDB" id="7838294at2"/>
<dbReference type="Proteomes" id="UP000253977">
    <property type="component" value="Unassembled WGS sequence"/>
</dbReference>
<proteinExistence type="predicted"/>
<organism evidence="1 2">
    <name type="scientific">Thalassococcus profundi</name>
    <dbReference type="NCBI Taxonomy" id="2282382"/>
    <lineage>
        <taxon>Bacteria</taxon>
        <taxon>Pseudomonadati</taxon>
        <taxon>Pseudomonadota</taxon>
        <taxon>Alphaproteobacteria</taxon>
        <taxon>Rhodobacterales</taxon>
        <taxon>Roseobacteraceae</taxon>
        <taxon>Thalassococcus</taxon>
    </lineage>
</organism>
<dbReference type="RefSeq" id="WP_114509872.1">
    <property type="nucleotide sequence ID" value="NZ_QPMK01000003.1"/>
</dbReference>
<dbReference type="SUPFAM" id="SSF53448">
    <property type="entry name" value="Nucleotide-diphospho-sugar transferases"/>
    <property type="match status" value="1"/>
</dbReference>
<accession>A0A369TQW6</accession>
<dbReference type="AlphaFoldDB" id="A0A369TQW6"/>
<evidence type="ECO:0000313" key="2">
    <source>
        <dbReference type="Proteomes" id="UP000253977"/>
    </source>
</evidence>
<reference evidence="1 2" key="1">
    <citation type="submission" date="2018-07" db="EMBL/GenBank/DDBJ databases">
        <title>Thalassococcus profundi sp. nov., a marine bacterium isolated from deep seawater of Okinawa Trough.</title>
        <authorList>
            <person name="Yu M."/>
        </authorList>
    </citation>
    <scope>NUCLEOTIDE SEQUENCE [LARGE SCALE GENOMIC DNA]</scope>
    <source>
        <strain evidence="1 2">WRAS1</strain>
    </source>
</reference>
<protein>
    <recommendedName>
        <fullName evidence="3">Glycosyltransferase family 2 protein</fullName>
    </recommendedName>
</protein>
<dbReference type="EMBL" id="QPMK01000003">
    <property type="protein sequence ID" value="RDD67124.1"/>
    <property type="molecule type" value="Genomic_DNA"/>
</dbReference>
<evidence type="ECO:0000313" key="1">
    <source>
        <dbReference type="EMBL" id="RDD67124.1"/>
    </source>
</evidence>
<comment type="caution">
    <text evidence="1">The sequence shown here is derived from an EMBL/GenBank/DDBJ whole genome shotgun (WGS) entry which is preliminary data.</text>
</comment>
<keyword evidence="2" id="KW-1185">Reference proteome</keyword>
<evidence type="ECO:0008006" key="3">
    <source>
        <dbReference type="Google" id="ProtNLM"/>
    </source>
</evidence>
<dbReference type="InterPro" id="IPR029044">
    <property type="entry name" value="Nucleotide-diphossugar_trans"/>
</dbReference>
<gene>
    <name evidence="1" type="ORF">DU478_05125</name>
</gene>
<name>A0A369TQW6_9RHOB</name>
<sequence length="303" mass="32910">MAQAPAAPKLKRAALLAATAVVGPRLARNGEALIPSERAALNLRAARPRGARPRAKGVTFLIPLVGPEHVSDWQAVTDRLATTMQGFLDQTDPNWRAVICCQRRPPLPDDPRITHLHFDDPTPGNDKWRKLAALCDHLGALNLAPGYVMSFDADDLLHRDAVAEMLARQDPGGYLVQSGYVMNHATGQIALAGPPTPALPLRKPFWKLCGSCAAPFHDPALPESAAFLRAMTAHEHRMFPYLARLAGAPLRPMSRPAVLYVLNHGENFGARRGRVGFKTRFVTRFAVTDPATLNAIAAEFPAP</sequence>